<reference evidence="2 3" key="1">
    <citation type="submission" date="2014-06" db="EMBL/GenBank/DDBJ databases">
        <authorList>
            <person name="Swart Estienne"/>
        </authorList>
    </citation>
    <scope>NUCLEOTIDE SEQUENCE [LARGE SCALE GENOMIC DNA]</scope>
    <source>
        <strain evidence="2 3">130c</strain>
    </source>
</reference>
<sequence length="408" mass="46371">MPAIQNLIRGLKQSHRGPDQYSFNEDSTKQTQIIEAENEEEEMDEKIVAASKKFVNNEYSSRKENESSVPQIKSNISISQNLNNQSNDGSNRKKYINLSNSKREDPNLLNNEKSASEISIRYKKVDNISVERKSISDRISVNKSNNTLQDKNGGLSNFIARNKNPRYSDREILLNKNSSIISKRYNQSKSESKNTSSKLSLPKQLQKLSGNQANLTYADKQSETNSVISQRGGDNLIFLPQASNKFVLKDDFSHKFINGGSSLQKTTAFLNEDNSYNSYVNGPNVYTYNNSSRNKSQVASQNSLNPLQNQQNLVYQNRNNNPQNYSTFAQSYNNQNLIPLIKNNKMTKNKTILLQQTYNNVVGKNNQKTQMVVFQNLANKRKIMMMNEDELEDAVGKRSKSSQDTVIL</sequence>
<keyword evidence="3" id="KW-1185">Reference proteome</keyword>
<feature type="compositionally biased region" description="Polar residues" evidence="1">
    <location>
        <begin position="21"/>
        <end position="30"/>
    </location>
</feature>
<organism evidence="2 3">
    <name type="scientific">Stylonychia lemnae</name>
    <name type="common">Ciliate</name>
    <dbReference type="NCBI Taxonomy" id="5949"/>
    <lineage>
        <taxon>Eukaryota</taxon>
        <taxon>Sar</taxon>
        <taxon>Alveolata</taxon>
        <taxon>Ciliophora</taxon>
        <taxon>Intramacronucleata</taxon>
        <taxon>Spirotrichea</taxon>
        <taxon>Stichotrichia</taxon>
        <taxon>Sporadotrichida</taxon>
        <taxon>Oxytrichidae</taxon>
        <taxon>Stylonychinae</taxon>
        <taxon>Stylonychia</taxon>
    </lineage>
</organism>
<protein>
    <submittedName>
        <fullName evidence="2">Uncharacterized protein</fullName>
    </submittedName>
</protein>
<accession>A0A078APB7</accession>
<name>A0A078APB7_STYLE</name>
<evidence type="ECO:0000256" key="1">
    <source>
        <dbReference type="SAM" id="MobiDB-lite"/>
    </source>
</evidence>
<dbReference type="EMBL" id="CCKQ01012361">
    <property type="protein sequence ID" value="CDW83974.1"/>
    <property type="molecule type" value="Genomic_DNA"/>
</dbReference>
<dbReference type="Proteomes" id="UP000039865">
    <property type="component" value="Unassembled WGS sequence"/>
</dbReference>
<feature type="region of interest" description="Disordered" evidence="1">
    <location>
        <begin position="1"/>
        <end position="30"/>
    </location>
</feature>
<dbReference type="AlphaFoldDB" id="A0A078APB7"/>
<evidence type="ECO:0000313" key="2">
    <source>
        <dbReference type="EMBL" id="CDW83974.1"/>
    </source>
</evidence>
<proteinExistence type="predicted"/>
<evidence type="ECO:0000313" key="3">
    <source>
        <dbReference type="Proteomes" id="UP000039865"/>
    </source>
</evidence>
<dbReference type="InParanoid" id="A0A078APB7"/>
<gene>
    <name evidence="2" type="primary">Contig10363.g11058</name>
    <name evidence="2" type="ORF">STYLEM_13029</name>
</gene>